<gene>
    <name evidence="5" type="ORF">JKP88DRAFT_265265</name>
</gene>
<dbReference type="EMBL" id="JAFCMP010000531">
    <property type="protein sequence ID" value="KAG5176975.1"/>
    <property type="molecule type" value="Genomic_DNA"/>
</dbReference>
<protein>
    <recommendedName>
        <fullName evidence="4">Thioredoxin domain-containing protein</fullName>
    </recommendedName>
</protein>
<dbReference type="PROSITE" id="PS51257">
    <property type="entry name" value="PROKAR_LIPOPROTEIN"/>
    <property type="match status" value="1"/>
</dbReference>
<dbReference type="InterPro" id="IPR013766">
    <property type="entry name" value="Thioredoxin_domain"/>
</dbReference>
<dbReference type="PROSITE" id="PS51352">
    <property type="entry name" value="THIOREDOXIN_2"/>
    <property type="match status" value="1"/>
</dbReference>
<sequence>MVRWAHLATATLGCLGAACAAAVYKAVDPARSLVELTAEDLQSNLEFWRQDIAVMFYAPWCPHCKKFLPTWALIADDVKALYGTDDAAHLVGRFDCESLAHPDNAQFCSDIGIRSYPTFKVFGFGDFRDRSALASLAWWRRRDTTYDGVVEFRGLRYYAALRDWVRAMFGVSALQRAQARVLGLLGLSSALDPAPQLQRLAADNRVLRGAVRQLAAAQRGGGGGGAAAAKAAKAPRAAAAAGAPAATGAAAAAGGAQQAAGGAAAAGAGGAGGAFAADRYDDTLREDLFAVLAAGGYGDDALLACVADRAAEYCDALEDAGQLSTEAWCATLDACLDAGFEGAACRPAVCPFADVGCTHVAQCARDDLRREYAKAVEELRAAPATLGAAAASAK</sequence>
<evidence type="ECO:0000256" key="1">
    <source>
        <dbReference type="ARBA" id="ARBA00006347"/>
    </source>
</evidence>
<keyword evidence="6" id="KW-1185">Reference proteome</keyword>
<dbReference type="Gene3D" id="3.40.30.10">
    <property type="entry name" value="Glutaredoxin"/>
    <property type="match status" value="1"/>
</dbReference>
<keyword evidence="2 3" id="KW-0732">Signal</keyword>
<dbReference type="PANTHER" id="PTHR45672">
    <property type="entry name" value="PROTEIN DISULFIDE-ISOMERASE C17H9.14C-RELATED"/>
    <property type="match status" value="1"/>
</dbReference>
<feature type="domain" description="Thioredoxin" evidence="4">
    <location>
        <begin position="27"/>
        <end position="170"/>
    </location>
</feature>
<proteinExistence type="inferred from homology"/>
<dbReference type="SUPFAM" id="SSF52833">
    <property type="entry name" value="Thioredoxin-like"/>
    <property type="match status" value="1"/>
</dbReference>
<organism evidence="5 6">
    <name type="scientific">Tribonema minus</name>
    <dbReference type="NCBI Taxonomy" id="303371"/>
    <lineage>
        <taxon>Eukaryota</taxon>
        <taxon>Sar</taxon>
        <taxon>Stramenopiles</taxon>
        <taxon>Ochrophyta</taxon>
        <taxon>PX clade</taxon>
        <taxon>Xanthophyceae</taxon>
        <taxon>Tribonematales</taxon>
        <taxon>Tribonemataceae</taxon>
        <taxon>Tribonema</taxon>
    </lineage>
</organism>
<comment type="similarity">
    <text evidence="1">Belongs to the protein disulfide isomerase family.</text>
</comment>
<dbReference type="GO" id="GO:0005783">
    <property type="term" value="C:endoplasmic reticulum"/>
    <property type="evidence" value="ECO:0007669"/>
    <property type="project" value="TreeGrafter"/>
</dbReference>
<dbReference type="InterPro" id="IPR036249">
    <property type="entry name" value="Thioredoxin-like_sf"/>
</dbReference>
<dbReference type="GO" id="GO:0006457">
    <property type="term" value="P:protein folding"/>
    <property type="evidence" value="ECO:0007669"/>
    <property type="project" value="TreeGrafter"/>
</dbReference>
<dbReference type="OrthoDB" id="197666at2759"/>
<dbReference type="Proteomes" id="UP000664859">
    <property type="component" value="Unassembled WGS sequence"/>
</dbReference>
<accession>A0A835YNV7</accession>
<dbReference type="Pfam" id="PF00085">
    <property type="entry name" value="Thioredoxin"/>
    <property type="match status" value="1"/>
</dbReference>
<evidence type="ECO:0000313" key="6">
    <source>
        <dbReference type="Proteomes" id="UP000664859"/>
    </source>
</evidence>
<feature type="signal peptide" evidence="3">
    <location>
        <begin position="1"/>
        <end position="20"/>
    </location>
</feature>
<comment type="caution">
    <text evidence="5">The sequence shown here is derived from an EMBL/GenBank/DDBJ whole genome shotgun (WGS) entry which is preliminary data.</text>
</comment>
<dbReference type="CDD" id="cd02961">
    <property type="entry name" value="PDI_a_family"/>
    <property type="match status" value="1"/>
</dbReference>
<dbReference type="GO" id="GO:0003756">
    <property type="term" value="F:protein disulfide isomerase activity"/>
    <property type="evidence" value="ECO:0007669"/>
    <property type="project" value="TreeGrafter"/>
</dbReference>
<dbReference type="InterPro" id="IPR051063">
    <property type="entry name" value="PDI"/>
</dbReference>
<evidence type="ECO:0000313" key="5">
    <source>
        <dbReference type="EMBL" id="KAG5176975.1"/>
    </source>
</evidence>
<dbReference type="PANTHER" id="PTHR45672:SF3">
    <property type="entry name" value="THIOREDOXIN DOMAIN-CONTAINING PROTEIN 5"/>
    <property type="match status" value="1"/>
</dbReference>
<evidence type="ECO:0000256" key="3">
    <source>
        <dbReference type="SAM" id="SignalP"/>
    </source>
</evidence>
<feature type="chain" id="PRO_5032540708" description="Thioredoxin domain-containing protein" evidence="3">
    <location>
        <begin position="21"/>
        <end position="394"/>
    </location>
</feature>
<evidence type="ECO:0000256" key="2">
    <source>
        <dbReference type="ARBA" id="ARBA00022729"/>
    </source>
</evidence>
<evidence type="ECO:0000259" key="4">
    <source>
        <dbReference type="PROSITE" id="PS51352"/>
    </source>
</evidence>
<reference evidence="5" key="1">
    <citation type="submission" date="2021-02" db="EMBL/GenBank/DDBJ databases">
        <title>First Annotated Genome of the Yellow-green Alga Tribonema minus.</title>
        <authorList>
            <person name="Mahan K.M."/>
        </authorList>
    </citation>
    <scope>NUCLEOTIDE SEQUENCE</scope>
    <source>
        <strain evidence="5">UTEX B ZZ1240</strain>
    </source>
</reference>
<dbReference type="AlphaFoldDB" id="A0A835YNV7"/>
<name>A0A835YNV7_9STRA</name>